<evidence type="ECO:0000256" key="1">
    <source>
        <dbReference type="ARBA" id="ARBA00023002"/>
    </source>
</evidence>
<keyword evidence="1" id="KW-0560">Oxidoreductase</keyword>
<name>A0A2N3PNC7_9PROT</name>
<dbReference type="Gene3D" id="1.20.1050.140">
    <property type="match status" value="1"/>
</dbReference>
<dbReference type="AlphaFoldDB" id="A0A2N3PNC7"/>
<evidence type="ECO:0000259" key="2">
    <source>
        <dbReference type="Pfam" id="PF02754"/>
    </source>
</evidence>
<dbReference type="RefSeq" id="WP_101253238.1">
    <property type="nucleotide sequence ID" value="NZ_PIUM01000041.1"/>
</dbReference>
<dbReference type="PANTHER" id="PTHR42947">
    <property type="entry name" value="COB--COM HETERODISULFIDE REDUCTASE SUBUNIT B 1"/>
    <property type="match status" value="1"/>
</dbReference>
<dbReference type="OrthoDB" id="9777685at2"/>
<comment type="caution">
    <text evidence="3">The sequence shown here is derived from an EMBL/GenBank/DDBJ whole genome shotgun (WGS) entry which is preliminary data.</text>
</comment>
<dbReference type="InterPro" id="IPR004017">
    <property type="entry name" value="Cys_rich_dom"/>
</dbReference>
<protein>
    <submittedName>
        <fullName evidence="3">Heterodisulfide reductase subunit B</fullName>
    </submittedName>
</protein>
<evidence type="ECO:0000313" key="3">
    <source>
        <dbReference type="EMBL" id="PKU21905.1"/>
    </source>
</evidence>
<dbReference type="Gene3D" id="3.40.50.11810">
    <property type="match status" value="1"/>
</dbReference>
<proteinExistence type="predicted"/>
<accession>A0A2N3PNC7</accession>
<dbReference type="Pfam" id="PF02754">
    <property type="entry name" value="CCG"/>
    <property type="match status" value="2"/>
</dbReference>
<dbReference type="GO" id="GO:0016491">
    <property type="term" value="F:oxidoreductase activity"/>
    <property type="evidence" value="ECO:0007669"/>
    <property type="project" value="UniProtKB-KW"/>
</dbReference>
<feature type="domain" description="Cysteine-rich" evidence="2">
    <location>
        <begin position="145"/>
        <end position="235"/>
    </location>
</feature>
<organism evidence="3 4">
    <name type="scientific">Telmatospirillum siberiense</name>
    <dbReference type="NCBI Taxonomy" id="382514"/>
    <lineage>
        <taxon>Bacteria</taxon>
        <taxon>Pseudomonadati</taxon>
        <taxon>Pseudomonadota</taxon>
        <taxon>Alphaproteobacteria</taxon>
        <taxon>Rhodospirillales</taxon>
        <taxon>Rhodospirillaceae</taxon>
        <taxon>Telmatospirillum</taxon>
    </lineage>
</organism>
<dbReference type="InterPro" id="IPR051278">
    <property type="entry name" value="HdrB/HdrD_reductase"/>
</dbReference>
<dbReference type="PANTHER" id="PTHR42947:SF1">
    <property type="entry name" value="COB--COM HETERODISULFIDE REDUCTASE SUBUNIT B 1"/>
    <property type="match status" value="1"/>
</dbReference>
<evidence type="ECO:0000313" key="4">
    <source>
        <dbReference type="Proteomes" id="UP000233293"/>
    </source>
</evidence>
<reference evidence="4" key="1">
    <citation type="submission" date="2017-12" db="EMBL/GenBank/DDBJ databases">
        <title>Draft genome sequence of Telmatospirillum siberiense 26-4b1T, an acidotolerant peatland alphaproteobacterium potentially involved in sulfur cycling.</title>
        <authorList>
            <person name="Hausmann B."/>
            <person name="Pjevac P."/>
            <person name="Schreck K."/>
            <person name="Herbold C.W."/>
            <person name="Daims H."/>
            <person name="Wagner M."/>
            <person name="Pester M."/>
            <person name="Loy A."/>
        </authorList>
    </citation>
    <scope>NUCLEOTIDE SEQUENCE [LARGE SCALE GENOMIC DNA]</scope>
    <source>
        <strain evidence="4">26-4b1</strain>
    </source>
</reference>
<gene>
    <name evidence="3" type="ORF">CWS72_24260</name>
</gene>
<keyword evidence="4" id="KW-1185">Reference proteome</keyword>
<feature type="domain" description="Cysteine-rich" evidence="2">
    <location>
        <begin position="5"/>
        <end position="87"/>
    </location>
</feature>
<sequence>MTRKYAFFPGCVLNAAAREAREATEAVAARLGIELVEIPGWSCCGASQVQDIERETALAVNARNLALAEKMGLDVLTACSTCALMLRTARQELLAGRKDDINKALATAGLEYKGTADVTHILWLLADTAPEWAPLVKKPLGKVKVASFYGCHTVRPPKVMDHESHLNPQSMETIITACGATPVLIPERLKCCGFHAVFPAEPTALRLTANTADDAKKNGADCVLTPCPLCQMQLDMYQTDAQAAVGKGGDTPVLHLTQLVGLALGIEREKLGLSRHIISTDALLAKC</sequence>
<dbReference type="EMBL" id="PIUM01000041">
    <property type="protein sequence ID" value="PKU21905.1"/>
    <property type="molecule type" value="Genomic_DNA"/>
</dbReference>
<dbReference type="Proteomes" id="UP000233293">
    <property type="component" value="Unassembled WGS sequence"/>
</dbReference>